<protein>
    <submittedName>
        <fullName evidence="2">Uncharacterized protein</fullName>
    </submittedName>
</protein>
<proteinExistence type="predicted"/>
<evidence type="ECO:0000313" key="2">
    <source>
        <dbReference type="EMBL" id="KAA6387500.1"/>
    </source>
</evidence>
<dbReference type="AlphaFoldDB" id="A0A5J4VYL8"/>
<organism evidence="2 3">
    <name type="scientific">Streblomastix strix</name>
    <dbReference type="NCBI Taxonomy" id="222440"/>
    <lineage>
        <taxon>Eukaryota</taxon>
        <taxon>Metamonada</taxon>
        <taxon>Preaxostyla</taxon>
        <taxon>Oxymonadida</taxon>
        <taxon>Streblomastigidae</taxon>
        <taxon>Streblomastix</taxon>
    </lineage>
</organism>
<reference evidence="2 3" key="1">
    <citation type="submission" date="2019-03" db="EMBL/GenBank/DDBJ databases">
        <title>Single cell metagenomics reveals metabolic interactions within the superorganism composed of flagellate Streblomastix strix and complex community of Bacteroidetes bacteria on its surface.</title>
        <authorList>
            <person name="Treitli S.C."/>
            <person name="Kolisko M."/>
            <person name="Husnik F."/>
            <person name="Keeling P."/>
            <person name="Hampl V."/>
        </authorList>
    </citation>
    <scope>NUCLEOTIDE SEQUENCE [LARGE SCALE GENOMIC DNA]</scope>
    <source>
        <strain evidence="2">ST1C</strain>
    </source>
</reference>
<dbReference type="EMBL" id="SNRW01004349">
    <property type="protein sequence ID" value="KAA6387500.1"/>
    <property type="molecule type" value="Genomic_DNA"/>
</dbReference>
<evidence type="ECO:0000256" key="1">
    <source>
        <dbReference type="SAM" id="MobiDB-lite"/>
    </source>
</evidence>
<evidence type="ECO:0000313" key="3">
    <source>
        <dbReference type="Proteomes" id="UP000324800"/>
    </source>
</evidence>
<accession>A0A5J4VYL8</accession>
<gene>
    <name evidence="2" type="ORF">EZS28_016971</name>
</gene>
<sequence length="92" mass="10574">SYGDVIRNSILTAAVQPKPNIIPGAFIPMQSRKKESFNACGEEDVIADVDDSIPMFKRARMHSQCFRVTHELKRKRCKARPHHSANKKRRKK</sequence>
<dbReference type="Proteomes" id="UP000324800">
    <property type="component" value="Unassembled WGS sequence"/>
</dbReference>
<comment type="caution">
    <text evidence="2">The sequence shown here is derived from an EMBL/GenBank/DDBJ whole genome shotgun (WGS) entry which is preliminary data.</text>
</comment>
<name>A0A5J4VYL8_9EUKA</name>
<feature type="non-terminal residue" evidence="2">
    <location>
        <position position="1"/>
    </location>
</feature>
<feature type="region of interest" description="Disordered" evidence="1">
    <location>
        <begin position="72"/>
        <end position="92"/>
    </location>
</feature>